<evidence type="ECO:0000313" key="3">
    <source>
        <dbReference type="Proteomes" id="UP000019678"/>
    </source>
</evidence>
<proteinExistence type="predicted"/>
<comment type="caution">
    <text evidence="2">The sequence shown here is derived from an EMBL/GenBank/DDBJ whole genome shotgun (WGS) entry which is preliminary data.</text>
</comment>
<dbReference type="AlphaFoldDB" id="A0A017TEA8"/>
<organism evidence="2 3">
    <name type="scientific">Chondromyces apiculatus DSM 436</name>
    <dbReference type="NCBI Taxonomy" id="1192034"/>
    <lineage>
        <taxon>Bacteria</taxon>
        <taxon>Pseudomonadati</taxon>
        <taxon>Myxococcota</taxon>
        <taxon>Polyangia</taxon>
        <taxon>Polyangiales</taxon>
        <taxon>Polyangiaceae</taxon>
        <taxon>Chondromyces</taxon>
    </lineage>
</organism>
<name>A0A017TEA8_9BACT</name>
<accession>A0A017TEA8</accession>
<dbReference type="EMBL" id="ASRX01000013">
    <property type="protein sequence ID" value="EYF06946.1"/>
    <property type="molecule type" value="Genomic_DNA"/>
</dbReference>
<feature type="compositionally biased region" description="Low complexity" evidence="1">
    <location>
        <begin position="42"/>
        <end position="51"/>
    </location>
</feature>
<reference evidence="2 3" key="1">
    <citation type="submission" date="2013-05" db="EMBL/GenBank/DDBJ databases">
        <title>Genome assembly of Chondromyces apiculatus DSM 436.</title>
        <authorList>
            <person name="Sharma G."/>
            <person name="Khatri I."/>
            <person name="Kaur C."/>
            <person name="Mayilraj S."/>
            <person name="Subramanian S."/>
        </authorList>
    </citation>
    <scope>NUCLEOTIDE SEQUENCE [LARGE SCALE GENOMIC DNA]</scope>
    <source>
        <strain evidence="2 3">DSM 436</strain>
    </source>
</reference>
<sequence length="68" mass="7123">MQEGLSPRLTRRRASKTVIVKGNRDGGRRRALRSTLPSGIRGVPPALQALPPGGGGPERALRAAAQGK</sequence>
<gene>
    <name evidence="2" type="ORF">CAP_1204</name>
</gene>
<keyword evidence="3" id="KW-1185">Reference proteome</keyword>
<feature type="region of interest" description="Disordered" evidence="1">
    <location>
        <begin position="1"/>
        <end position="68"/>
    </location>
</feature>
<dbReference type="Proteomes" id="UP000019678">
    <property type="component" value="Unassembled WGS sequence"/>
</dbReference>
<evidence type="ECO:0000313" key="2">
    <source>
        <dbReference type="EMBL" id="EYF06946.1"/>
    </source>
</evidence>
<evidence type="ECO:0000256" key="1">
    <source>
        <dbReference type="SAM" id="MobiDB-lite"/>
    </source>
</evidence>
<protein>
    <submittedName>
        <fullName evidence="2">Uncharacterized protein</fullName>
    </submittedName>
</protein>